<gene>
    <name evidence="1" type="ORF">ROHU_024536</name>
</gene>
<reference evidence="1 2" key="1">
    <citation type="submission" date="2018-03" db="EMBL/GenBank/DDBJ databases">
        <title>Draft genome sequence of Rohu Carp (Labeo rohita).</title>
        <authorList>
            <person name="Das P."/>
            <person name="Kushwaha B."/>
            <person name="Joshi C.G."/>
            <person name="Kumar D."/>
            <person name="Nagpure N.S."/>
            <person name="Sahoo L."/>
            <person name="Das S.P."/>
            <person name="Bit A."/>
            <person name="Patnaik S."/>
            <person name="Meher P.K."/>
            <person name="Jayasankar P."/>
            <person name="Koringa P.G."/>
            <person name="Patel N.V."/>
            <person name="Hinsu A.T."/>
            <person name="Kumar R."/>
            <person name="Pandey M."/>
            <person name="Agarwal S."/>
            <person name="Srivastava S."/>
            <person name="Singh M."/>
            <person name="Iquebal M.A."/>
            <person name="Jaiswal S."/>
            <person name="Angadi U.B."/>
            <person name="Kumar N."/>
            <person name="Raza M."/>
            <person name="Shah T.M."/>
            <person name="Rai A."/>
            <person name="Jena J.K."/>
        </authorList>
    </citation>
    <scope>NUCLEOTIDE SEQUENCE [LARGE SCALE GENOMIC DNA]</scope>
    <source>
        <strain evidence="1">DASCIFA01</strain>
        <tissue evidence="1">Testis</tissue>
    </source>
</reference>
<accession>A0A498MNV6</accession>
<sequence>MQNSHEVKGEDCLLDYGSSSEIGWICSGGLVSVGKTRRVGCSVMAFVAAVVRVGCSVAGCSTKFGTTGVGSSMTTKLGTTGVGSSKTTRLRTTGVESSRTARFGTTGVDHAALLLLNCSFGMKINGGSWNSPCREAGFSEAKTTVKSICEDMNVEAVLKKKTLRNSKRHLSSDEPVTNALKNLEVNFFNIVVDSALTTMDERFETLKQVKTKYEVLLNLSNASQMSSESLKTQCMEVQNTLTFKDDCDISVIDLALEIQNIPDLPSDKMTAFELLCFSQ</sequence>
<dbReference type="Proteomes" id="UP000290572">
    <property type="component" value="Unassembled WGS sequence"/>
</dbReference>
<dbReference type="STRING" id="84645.A0A498MNV6"/>
<keyword evidence="2" id="KW-1185">Reference proteome</keyword>
<comment type="caution">
    <text evidence="1">The sequence shown here is derived from an EMBL/GenBank/DDBJ whole genome shotgun (WGS) entry which is preliminary data.</text>
</comment>
<organism evidence="1 2">
    <name type="scientific">Labeo rohita</name>
    <name type="common">Indian major carp</name>
    <name type="synonym">Cyprinus rohita</name>
    <dbReference type="NCBI Taxonomy" id="84645"/>
    <lineage>
        <taxon>Eukaryota</taxon>
        <taxon>Metazoa</taxon>
        <taxon>Chordata</taxon>
        <taxon>Craniata</taxon>
        <taxon>Vertebrata</taxon>
        <taxon>Euteleostomi</taxon>
        <taxon>Actinopterygii</taxon>
        <taxon>Neopterygii</taxon>
        <taxon>Teleostei</taxon>
        <taxon>Ostariophysi</taxon>
        <taxon>Cypriniformes</taxon>
        <taxon>Cyprinidae</taxon>
        <taxon>Labeoninae</taxon>
        <taxon>Labeonini</taxon>
        <taxon>Labeo</taxon>
    </lineage>
</organism>
<evidence type="ECO:0000313" key="1">
    <source>
        <dbReference type="EMBL" id="RXN21034.1"/>
    </source>
</evidence>
<protein>
    <submittedName>
        <fullName evidence="1">Zinc finger MYM-type 1-like protein</fullName>
    </submittedName>
</protein>
<name>A0A498MNV6_LABRO</name>
<dbReference type="EMBL" id="QBIY01012624">
    <property type="protein sequence ID" value="RXN21034.1"/>
    <property type="molecule type" value="Genomic_DNA"/>
</dbReference>
<proteinExistence type="predicted"/>
<evidence type="ECO:0000313" key="2">
    <source>
        <dbReference type="Proteomes" id="UP000290572"/>
    </source>
</evidence>
<dbReference type="AlphaFoldDB" id="A0A498MNV6"/>